<dbReference type="InterPro" id="IPR036388">
    <property type="entry name" value="WH-like_DNA-bd_sf"/>
</dbReference>
<feature type="region of interest" description="Disordered" evidence="6">
    <location>
        <begin position="362"/>
        <end position="419"/>
    </location>
</feature>
<keyword evidence="2 5" id="KW-0805">Transcription regulation</keyword>
<dbReference type="SUPFAM" id="SSF144074">
    <property type="entry name" value="E2F-DP heterodimerization region"/>
    <property type="match status" value="2"/>
</dbReference>
<dbReference type="GO" id="GO:0046983">
    <property type="term" value="F:protein dimerization activity"/>
    <property type="evidence" value="ECO:0007669"/>
    <property type="project" value="InterPro"/>
</dbReference>
<dbReference type="AlphaFoldDB" id="A0A4U1FV44"/>
<protein>
    <recommendedName>
        <fullName evidence="7">E2F/DP family winged-helix DNA-binding domain-containing protein</fullName>
    </recommendedName>
</protein>
<dbReference type="PANTHER" id="PTHR12081">
    <property type="entry name" value="TRANSCRIPTION FACTOR E2F"/>
    <property type="match status" value="1"/>
</dbReference>
<dbReference type="Gene3D" id="1.10.10.10">
    <property type="entry name" value="Winged helix-like DNA-binding domain superfamily/Winged helix DNA-binding domain"/>
    <property type="match status" value="1"/>
</dbReference>
<feature type="region of interest" description="Disordered" evidence="6">
    <location>
        <begin position="1"/>
        <end position="21"/>
    </location>
</feature>
<dbReference type="FunFam" id="1.10.10.10:FF:000008">
    <property type="entry name" value="E2F transcription factor 1"/>
    <property type="match status" value="1"/>
</dbReference>
<evidence type="ECO:0000256" key="2">
    <source>
        <dbReference type="ARBA" id="ARBA00023015"/>
    </source>
</evidence>
<dbReference type="EMBL" id="RWIC01000014">
    <property type="protein sequence ID" value="TKC53046.1"/>
    <property type="molecule type" value="Genomic_DNA"/>
</dbReference>
<dbReference type="InterPro" id="IPR015633">
    <property type="entry name" value="E2F"/>
</dbReference>
<feature type="compositionally biased region" description="Low complexity" evidence="6">
    <location>
        <begin position="371"/>
        <end position="390"/>
    </location>
</feature>
<feature type="compositionally biased region" description="Low complexity" evidence="6">
    <location>
        <begin position="1"/>
        <end position="11"/>
    </location>
</feature>
<evidence type="ECO:0000256" key="4">
    <source>
        <dbReference type="ARBA" id="ARBA00023163"/>
    </source>
</evidence>
<dbReference type="Pfam" id="PF02319">
    <property type="entry name" value="WHD_E2F_TDP"/>
    <property type="match status" value="1"/>
</dbReference>
<dbReference type="InterPro" id="IPR032198">
    <property type="entry name" value="E2F_CC-MB"/>
</dbReference>
<dbReference type="InterPro" id="IPR037241">
    <property type="entry name" value="E2F-DP_heterodim"/>
</dbReference>
<accession>A0A4U1FV44</accession>
<comment type="subcellular location">
    <subcellularLocation>
        <location evidence="5">Nucleus</location>
    </subcellularLocation>
</comment>
<keyword evidence="5" id="KW-0539">Nucleus</keyword>
<gene>
    <name evidence="8" type="ORF">EI555_014640</name>
</gene>
<dbReference type="GO" id="GO:0000981">
    <property type="term" value="F:DNA-binding transcription factor activity, RNA polymerase II-specific"/>
    <property type="evidence" value="ECO:0007669"/>
    <property type="project" value="TreeGrafter"/>
</dbReference>
<evidence type="ECO:0000256" key="3">
    <source>
        <dbReference type="ARBA" id="ARBA00023125"/>
    </source>
</evidence>
<feature type="domain" description="E2F/DP family winged-helix DNA-binding" evidence="7">
    <location>
        <begin position="129"/>
        <end position="194"/>
    </location>
</feature>
<comment type="similarity">
    <text evidence="1 5">Belongs to the E2F/DP family.</text>
</comment>
<reference evidence="9" key="1">
    <citation type="journal article" date="2019" name="IScience">
        <title>Narwhal Genome Reveals Long-Term Low Genetic Diversity despite Current Large Abundance Size.</title>
        <authorList>
            <person name="Westbury M.V."/>
            <person name="Petersen B."/>
            <person name="Garde E."/>
            <person name="Heide-Jorgensen M.P."/>
            <person name="Lorenzen E.D."/>
        </authorList>
    </citation>
    <scope>NUCLEOTIDE SEQUENCE [LARGE SCALE GENOMIC DNA]</scope>
</reference>
<evidence type="ECO:0000256" key="1">
    <source>
        <dbReference type="ARBA" id="ARBA00010940"/>
    </source>
</evidence>
<organism evidence="8 9">
    <name type="scientific">Monodon monoceros</name>
    <name type="common">Narwhal</name>
    <name type="synonym">Ceratodon monodon</name>
    <dbReference type="NCBI Taxonomy" id="40151"/>
    <lineage>
        <taxon>Eukaryota</taxon>
        <taxon>Metazoa</taxon>
        <taxon>Chordata</taxon>
        <taxon>Craniata</taxon>
        <taxon>Vertebrata</taxon>
        <taxon>Euteleostomi</taxon>
        <taxon>Mammalia</taxon>
        <taxon>Eutheria</taxon>
        <taxon>Laurasiatheria</taxon>
        <taxon>Artiodactyla</taxon>
        <taxon>Whippomorpha</taxon>
        <taxon>Cetacea</taxon>
        <taxon>Odontoceti</taxon>
        <taxon>Monodontidae</taxon>
        <taxon>Monodon</taxon>
    </lineage>
</organism>
<evidence type="ECO:0000256" key="6">
    <source>
        <dbReference type="SAM" id="MobiDB-lite"/>
    </source>
</evidence>
<evidence type="ECO:0000313" key="8">
    <source>
        <dbReference type="EMBL" id="TKC53046.1"/>
    </source>
</evidence>
<feature type="compositionally biased region" description="Polar residues" evidence="6">
    <location>
        <begin position="391"/>
        <end position="407"/>
    </location>
</feature>
<evidence type="ECO:0000313" key="9">
    <source>
        <dbReference type="Proteomes" id="UP000308365"/>
    </source>
</evidence>
<dbReference type="GO" id="GO:0090575">
    <property type="term" value="C:RNA polymerase II transcription regulator complex"/>
    <property type="evidence" value="ECO:0007669"/>
    <property type="project" value="TreeGrafter"/>
</dbReference>
<comment type="caution">
    <text evidence="8">The sequence shown here is derived from an EMBL/GenBank/DDBJ whole genome shotgun (WGS) entry which is preliminary data.</text>
</comment>
<dbReference type="InterPro" id="IPR003316">
    <property type="entry name" value="E2F_WHTH_DNA-bd_dom"/>
</dbReference>
<dbReference type="SMART" id="SM01372">
    <property type="entry name" value="E2F_TDP"/>
    <property type="match status" value="1"/>
</dbReference>
<proteinExistence type="inferred from homology"/>
<keyword evidence="4 5" id="KW-0804">Transcription</keyword>
<keyword evidence="3 5" id="KW-0238">DNA-binding</keyword>
<dbReference type="Gene3D" id="6.10.250.540">
    <property type="match status" value="1"/>
</dbReference>
<evidence type="ECO:0000256" key="5">
    <source>
        <dbReference type="RuleBase" id="RU003796"/>
    </source>
</evidence>
<dbReference type="GO" id="GO:0000978">
    <property type="term" value="F:RNA polymerase II cis-regulatory region sequence-specific DNA binding"/>
    <property type="evidence" value="ECO:0007669"/>
    <property type="project" value="InterPro"/>
</dbReference>
<dbReference type="PANTHER" id="PTHR12081:SF50">
    <property type="entry name" value="TRANSCRIPTION FACTOR E2F2"/>
    <property type="match status" value="1"/>
</dbReference>
<dbReference type="CDD" id="cd14660">
    <property type="entry name" value="E2F_DD"/>
    <property type="match status" value="1"/>
</dbReference>
<dbReference type="Proteomes" id="UP000308365">
    <property type="component" value="Unassembled WGS sequence"/>
</dbReference>
<sequence>MLRGPRALAPAAGPPPKGLPAMSPTELWPPGLSSPQLCPATTTYYTQLYPQTVPPAAAPGTCLDATPHGPEGQAVRCVPAGRLPAKRKLDLEGIGKPVVPEFRTPKRKYIRVDGLPSPKTPKSPGEKTRYDTSLGLLTKKFIYLLSESEDGVLDLNWAAEVLDVQKRRIYDITNVLEGIQLIRKKAKNNIQWVGRGLFEDPTRPGKQQQLGQELKELMSMEQALDQLIQSCSLHFKHLTEDKANKRYPLWLGGRRLGAGGLLHAHNYPELMRYLPARTDPPAGSFNFDQTVTSLDSPAPTLAYVTYQDIRAVGSFKEQTVIAVKAPPQTRLEVPDRSEENLQIYLKSTQGPIEVYLCPEEVQEPNSPAKEPLPSTSALSPSPDPTQPSSSINPGITESTASSAPALTSQQVLPPLPPSLVPLEATDSMLELPHPLLQQTEDQFLSPTLPCSSPLISFSPPLDQDDYLWGLDGGEGISDLFDTYDLGDLLIN</sequence>
<name>A0A4U1FV44_MONMO</name>
<dbReference type="SUPFAM" id="SSF46785">
    <property type="entry name" value="Winged helix' DNA-binding domain"/>
    <property type="match status" value="1"/>
</dbReference>
<evidence type="ECO:0000259" key="7">
    <source>
        <dbReference type="SMART" id="SM01372"/>
    </source>
</evidence>
<dbReference type="Pfam" id="PF16421">
    <property type="entry name" value="E2F_CC-MB"/>
    <property type="match status" value="1"/>
</dbReference>
<dbReference type="InterPro" id="IPR036390">
    <property type="entry name" value="WH_DNA-bd_sf"/>
</dbReference>